<dbReference type="EMBL" id="JAVMIP010000025">
    <property type="protein sequence ID" value="MDS3862278.1"/>
    <property type="molecule type" value="Genomic_DNA"/>
</dbReference>
<proteinExistence type="predicted"/>
<dbReference type="RefSeq" id="WP_322879486.1">
    <property type="nucleotide sequence ID" value="NZ_JAVMIP010000025.1"/>
</dbReference>
<dbReference type="AlphaFoldDB" id="A0AAE4FTY3"/>
<keyword evidence="2" id="KW-1185">Reference proteome</keyword>
<comment type="caution">
    <text evidence="1">The sequence shown here is derived from an EMBL/GenBank/DDBJ whole genome shotgun (WGS) entry which is preliminary data.</text>
</comment>
<accession>A0AAE4FTY3</accession>
<dbReference type="Proteomes" id="UP001268256">
    <property type="component" value="Unassembled WGS sequence"/>
</dbReference>
<evidence type="ECO:0000313" key="2">
    <source>
        <dbReference type="Proteomes" id="UP001268256"/>
    </source>
</evidence>
<reference evidence="2" key="1">
    <citation type="submission" date="2023-07" db="EMBL/GenBank/DDBJ databases">
        <authorList>
            <person name="Luz R."/>
            <person name="Cordeiro R."/>
            <person name="Fonseca A."/>
            <person name="Goncalves V."/>
        </authorList>
    </citation>
    <scope>NUCLEOTIDE SEQUENCE [LARGE SCALE GENOMIC DNA]</scope>
    <source>
        <strain evidence="2">BACA0444</strain>
    </source>
</reference>
<sequence length="108" mass="12471">MNPKFEPEEVNDMLNEYDFSKARPGRYRGFRGLLIRVLDDGREQTIDLEQNNKSISLSPKQIKLIIEALEYRINANPEQLQKHEVEVTKDSGINSELIALTSLLEKLN</sequence>
<evidence type="ECO:0000313" key="1">
    <source>
        <dbReference type="EMBL" id="MDS3862278.1"/>
    </source>
</evidence>
<gene>
    <name evidence="1" type="ORF">RIF25_15875</name>
</gene>
<organism evidence="1 2">
    <name type="scientific">Pseudocalidococcus azoricus BACA0444</name>
    <dbReference type="NCBI Taxonomy" id="2918990"/>
    <lineage>
        <taxon>Bacteria</taxon>
        <taxon>Bacillati</taxon>
        <taxon>Cyanobacteriota</taxon>
        <taxon>Cyanophyceae</taxon>
        <taxon>Acaryochloridales</taxon>
        <taxon>Thermosynechococcaceae</taxon>
        <taxon>Pseudocalidococcus</taxon>
        <taxon>Pseudocalidococcus azoricus</taxon>
    </lineage>
</organism>
<protein>
    <submittedName>
        <fullName evidence="1">Uncharacterized protein</fullName>
    </submittedName>
</protein>
<name>A0AAE4FTY3_9CYAN</name>